<keyword evidence="1" id="KW-0812">Transmembrane</keyword>
<reference evidence="2 3" key="1">
    <citation type="journal article" date="2017" name="Int. J. Syst. Evol. Microbiol.">
        <title>Oleiagrimonas citrea sp. nov., a marine bacterium isolated from tidal flat sediment and emended description of the genus Oleiagrimonas Fang et al. 2015 and Oleiagrimonas soli.</title>
        <authorList>
            <person name="Yang S.H."/>
            <person name="Seo H.S."/>
            <person name="Seong C.N."/>
            <person name="Kwon K.K."/>
        </authorList>
    </citation>
    <scope>NUCLEOTIDE SEQUENCE [LARGE SCALE GENOMIC DNA]</scope>
    <source>
        <strain evidence="2 3">MEBiC09124</strain>
    </source>
</reference>
<feature type="transmembrane region" description="Helical" evidence="1">
    <location>
        <begin position="197"/>
        <end position="214"/>
    </location>
</feature>
<comment type="caution">
    <text evidence="2">The sequence shown here is derived from an EMBL/GenBank/DDBJ whole genome shotgun (WGS) entry which is preliminary data.</text>
</comment>
<proteinExistence type="predicted"/>
<dbReference type="PANTHER" id="PTHR37314">
    <property type="entry name" value="SLR0142 PROTEIN"/>
    <property type="match status" value="1"/>
</dbReference>
<dbReference type="Proteomes" id="UP000541636">
    <property type="component" value="Unassembled WGS sequence"/>
</dbReference>
<dbReference type="InterPro" id="IPR010699">
    <property type="entry name" value="DUF1275"/>
</dbReference>
<accession>A0A846ZNP3</accession>
<evidence type="ECO:0000256" key="1">
    <source>
        <dbReference type="SAM" id="Phobius"/>
    </source>
</evidence>
<feature type="transmembrane region" description="Helical" evidence="1">
    <location>
        <begin position="58"/>
        <end position="78"/>
    </location>
</feature>
<organism evidence="2 3">
    <name type="scientific">Oleiagrimonas citrea</name>
    <dbReference type="NCBI Taxonomy" id="1665687"/>
    <lineage>
        <taxon>Bacteria</taxon>
        <taxon>Pseudomonadati</taxon>
        <taxon>Pseudomonadota</taxon>
        <taxon>Gammaproteobacteria</taxon>
        <taxon>Lysobacterales</taxon>
        <taxon>Rhodanobacteraceae</taxon>
        <taxon>Oleiagrimonas</taxon>
    </lineage>
</organism>
<feature type="transmembrane region" description="Helical" evidence="1">
    <location>
        <begin position="170"/>
        <end position="191"/>
    </location>
</feature>
<evidence type="ECO:0000313" key="2">
    <source>
        <dbReference type="EMBL" id="NKZ39198.1"/>
    </source>
</evidence>
<dbReference type="EMBL" id="JAAZQD010000003">
    <property type="protein sequence ID" value="NKZ39198.1"/>
    <property type="molecule type" value="Genomic_DNA"/>
</dbReference>
<sequence>MIRRLPRWVWFGGTLLALLAGMVNAVGYLSFDHQAVTHMTGTTTLVGVSAVEGNHAGLIRYLGAMLAFLTGAATSGMIVRDTSLQLGQRYGVALVIESLLLFAAVPLIHAHANAGLWVAAAACGLQNAMVTTFSGAVVRTTHVTGILTDLGLLIGHRLRGLAIDNRRLRLYLLLFGGFLSGGFVGAYAFGFWRERTLFLPAVLAALIGFGYILHRRRSLRAARRPKISKR</sequence>
<protein>
    <submittedName>
        <fullName evidence="2">DUF1275 domain-containing protein</fullName>
    </submittedName>
</protein>
<dbReference type="Pfam" id="PF06912">
    <property type="entry name" value="DUF1275"/>
    <property type="match status" value="1"/>
</dbReference>
<gene>
    <name evidence="2" type="ORF">HF690_09575</name>
</gene>
<keyword evidence="1" id="KW-1133">Transmembrane helix</keyword>
<feature type="transmembrane region" description="Helical" evidence="1">
    <location>
        <begin position="90"/>
        <end position="108"/>
    </location>
</feature>
<evidence type="ECO:0000313" key="3">
    <source>
        <dbReference type="Proteomes" id="UP000541636"/>
    </source>
</evidence>
<dbReference type="PANTHER" id="PTHR37314:SF4">
    <property type="entry name" value="UPF0700 TRANSMEMBRANE PROTEIN YOAK"/>
    <property type="match status" value="1"/>
</dbReference>
<keyword evidence="3" id="KW-1185">Reference proteome</keyword>
<feature type="transmembrane region" description="Helical" evidence="1">
    <location>
        <begin position="114"/>
        <end position="138"/>
    </location>
</feature>
<keyword evidence="1" id="KW-0472">Membrane</keyword>
<dbReference type="AlphaFoldDB" id="A0A846ZNP3"/>
<name>A0A846ZNP3_9GAMM</name>
<dbReference type="RefSeq" id="WP_113064829.1">
    <property type="nucleotide sequence ID" value="NZ_JAAZQD010000003.1"/>
</dbReference>